<proteinExistence type="inferred from homology"/>
<sequence>MSHTPYHHAQMARTLPGWSKALHGEHARQITARLHKDYQDGQGNTYAWYQQADEATRQALQRAIAKRDASSRALQAALGNLQGVTEFCAPLLQKQLNIDTPVTQAQYVYQATTVKQPVGLPTGPAVPHEQGEIVSKGAPQYRSLLEAALHNFEGTADTTRFSRLQHSRQDIRAMTGLTLTGFIEQCRALNLGQRYQLHLDQIFAGPNRTELQALAINARRDEFRVQTRIAGCKGHLSAPGALALHGLCAERADPTYQGRPLRCWQLQLFGIPIHELLFIAPLQNRKHDPVFLYNPMDVDALREFASLGEARKYLRQQLMQDDYRKRFVALALQSQQATLSKRLERALYSNADQEEGAQLKPRKSVHLESIDRSLPDAPWGLLESSHLARLRADARRVAVPTEDVDARVRLQNIEYWLDLGMTVLNVAAMVVPCLNPIMLTLGAAQIMGSVFEGISAWEEGDNEEAAAQLESVLLNIVTVAAVGGGAVALKASGFVDAMQSIVKDGKDYLWNATLKDHASPVSIGEDLEPDVQGRYTVDGRHYIRIEGVVYEQLQERGQWRIPHPQDPQAYRPVIRDNGAGAWRAAHEVPLEWDDLQLLRRLGPISEGLTDSELQAALECSGVQGDELRHTQVAAQYPPTLLADALERLKAPNPPRLPEEAGPLGRQFPGLPQHAIEQIMARTCARERLLMAQGRVPLRVAEEARALQAHTRLSRALLGLYRTDLATADSEVLDLALQAEHPDLDARQRYHVAIADRGHAASLIGQQPIRPGYRSPMRLADGRVGYPLSGRLPWPNTADRRLRALYPGLNASARNTLRGQLRQRGSVSAQLRALEIERDTLDDSLRDWANQGSESQRNARTVVRELFNAAWRRDDPYSLTLQDLELDTLPSLPARFDHITTLNIRAIGIRQIPSDFFQSFPSLRVLRLTQNPELDFEGLFQALAATPQLEVLDLGNNQLNSLTEVMRHRLGGLTRLRRLSLRLNRLQLAEADLQTLARLPLEYLDLENNHIALSEALAARFADLRSLRHLRLTNNPLGQAPDVTGLTFLANLQLRNCGLREWPRGLTSLMTPTAPQLRHLSLSYNPIGEVPDLDQVLASPFAEALRTPGRDSFWDFNENNLDAASNRRLRTAGVEVHGADQLSDISEDFWLVDASPEQAQLWDALFEGDANRHLREVVERVARSQQAERNLRALTQQVWQLLEQAGRDEALRTHLDNVAQDYPPTCGDAGTDAFSALELEAQVFRQVAEEAERPAYLFTFFRNLYRREMVNALAERIQLARLARQARLLELERLPAQAQPARLDVPELDPLDELSDDALLTGGTDLIEIRLALRQSLAEPLNFPETSQGMLYRQEAMISARVASNVERAVLQLDDTVAERRAWVARQPSWQRYLAQRFASRFAALDERWYHGMQYLDYCLDGESEAVTLLDGAVLQTLTEVLPAPPLDVNGQLHRMDLGSQAYDLASRRLNAGRDQQREALFETLTHAQDPNR</sequence>
<dbReference type="EC" id="2.3.2.27" evidence="2"/>
<dbReference type="Proteomes" id="UP000218731">
    <property type="component" value="Chromosome 1"/>
</dbReference>
<keyword evidence="6" id="KW-0808">Transferase</keyword>
<dbReference type="RefSeq" id="WP_096425907.1">
    <property type="nucleotide sequence ID" value="NZ_AP015029.1"/>
</dbReference>
<dbReference type="GO" id="GO:0016567">
    <property type="term" value="P:protein ubiquitination"/>
    <property type="evidence" value="ECO:0007669"/>
    <property type="project" value="InterPro"/>
</dbReference>
<gene>
    <name evidence="8" type="ORF">KF715C_ch21600</name>
</gene>
<name>A0A1L7NBC4_PSEPU</name>
<evidence type="ECO:0000256" key="5">
    <source>
        <dbReference type="ARBA" id="ARBA00023026"/>
    </source>
</evidence>
<evidence type="ECO:0000313" key="8">
    <source>
        <dbReference type="EMBL" id="BAW22733.1"/>
    </source>
</evidence>
<dbReference type="GO" id="GO:0061630">
    <property type="term" value="F:ubiquitin protein ligase activity"/>
    <property type="evidence" value="ECO:0007669"/>
    <property type="project" value="UniProtKB-EC"/>
</dbReference>
<dbReference type="InterPro" id="IPR029487">
    <property type="entry name" value="NEL_dom"/>
</dbReference>
<comment type="catalytic activity">
    <reaction evidence="1">
        <text>S-ubiquitinyl-[E2 ubiquitin-conjugating enzyme]-L-cysteine + [acceptor protein]-L-lysine = [E2 ubiquitin-conjugating enzyme]-L-cysteine + N(6)-ubiquitinyl-[acceptor protein]-L-lysine.</text>
        <dbReference type="EC" id="2.3.2.27"/>
    </reaction>
</comment>
<dbReference type="Gene3D" id="1.20.58.360">
    <property type="entry name" value="Shigella T3SS effector IpaH defines"/>
    <property type="match status" value="1"/>
</dbReference>
<keyword evidence="6" id="KW-1035">Host cytoplasm</keyword>
<dbReference type="Gene3D" id="3.80.10.10">
    <property type="entry name" value="Ribonuclease Inhibitor"/>
    <property type="match status" value="2"/>
</dbReference>
<dbReference type="InterPro" id="IPR001611">
    <property type="entry name" value="Leu-rich_rpt"/>
</dbReference>
<keyword evidence="6" id="KW-0832">Ubl conjugation</keyword>
<evidence type="ECO:0000256" key="3">
    <source>
        <dbReference type="ARBA" id="ARBA00022614"/>
    </source>
</evidence>
<feature type="active site" description="Glycyl thioester intermediate" evidence="6">
    <location>
        <position position="1225"/>
    </location>
</feature>
<keyword evidence="3" id="KW-0433">Leucine-rich repeat</keyword>
<evidence type="ECO:0000256" key="6">
    <source>
        <dbReference type="PROSITE-ProRule" id="PRU01398"/>
    </source>
</evidence>
<dbReference type="PANTHER" id="PTHR24366:SF96">
    <property type="entry name" value="LEUCINE RICH REPEAT CONTAINING 53"/>
    <property type="match status" value="1"/>
</dbReference>
<evidence type="ECO:0000256" key="4">
    <source>
        <dbReference type="ARBA" id="ARBA00022737"/>
    </source>
</evidence>
<keyword evidence="4" id="KW-0677">Repeat</keyword>
<evidence type="ECO:0000313" key="9">
    <source>
        <dbReference type="Proteomes" id="UP000218731"/>
    </source>
</evidence>
<dbReference type="Pfam" id="PF14496">
    <property type="entry name" value="NEL"/>
    <property type="match status" value="1"/>
</dbReference>
<feature type="domain" description="NEL" evidence="7">
    <location>
        <begin position="1141"/>
        <end position="1492"/>
    </location>
</feature>
<comment type="PTM">
    <text evidence="6">Ubiquitinated in the presence of host E1 ubiquitin-activating enzyme, E2 ubiquitin-conjugating enzyme and ubiquitin.</text>
</comment>
<dbReference type="PROSITE" id="PS52053">
    <property type="entry name" value="NEL"/>
    <property type="match status" value="1"/>
</dbReference>
<dbReference type="EMBL" id="AP015029">
    <property type="protein sequence ID" value="BAW22733.1"/>
    <property type="molecule type" value="Genomic_DNA"/>
</dbReference>
<protein>
    <recommendedName>
        <fullName evidence="2">RING-type E3 ubiquitin transferase</fullName>
        <ecNumber evidence="2">2.3.2.27</ecNumber>
    </recommendedName>
</protein>
<dbReference type="InterPro" id="IPR032675">
    <property type="entry name" value="LRR_dom_sf"/>
</dbReference>
<dbReference type="Pfam" id="PF20178">
    <property type="entry name" value="ToxA_N"/>
    <property type="match status" value="1"/>
</dbReference>
<reference evidence="8 9" key="1">
    <citation type="submission" date="2015-11" db="EMBL/GenBank/DDBJ databases">
        <title>Complete genome sequencing of a biphenyl-degrading bacterium, Pseudomonas putida KF715 (=NBRC110667).</title>
        <authorList>
            <person name="Suenaga H."/>
            <person name="Fujihara N."/>
            <person name="Watanabe T."/>
            <person name="Hirose J."/>
            <person name="Kimura N."/>
            <person name="Yamazoe A."/>
            <person name="Hosoyama A."/>
            <person name="Shimodaira J."/>
            <person name="Furukawa K."/>
        </authorList>
    </citation>
    <scope>NUCLEOTIDE SEQUENCE [LARGE SCALE GENOMIC DNA]</scope>
    <source>
        <strain evidence="8 9">KF715</strain>
    </source>
</reference>
<dbReference type="PROSITE" id="PS51450">
    <property type="entry name" value="LRR"/>
    <property type="match status" value="2"/>
</dbReference>
<evidence type="ECO:0000259" key="7">
    <source>
        <dbReference type="PROSITE" id="PS52053"/>
    </source>
</evidence>
<accession>A0A1L7NBC4</accession>
<evidence type="ECO:0000256" key="1">
    <source>
        <dbReference type="ARBA" id="ARBA00000900"/>
    </source>
</evidence>
<dbReference type="GO" id="GO:0005576">
    <property type="term" value="C:extracellular region"/>
    <property type="evidence" value="ECO:0007669"/>
    <property type="project" value="UniProtKB-UniRule"/>
</dbReference>
<evidence type="ECO:0000256" key="2">
    <source>
        <dbReference type="ARBA" id="ARBA00012483"/>
    </source>
</evidence>
<keyword evidence="5" id="KW-0843">Virulence</keyword>
<dbReference type="SUPFAM" id="SSF52047">
    <property type="entry name" value="RNI-like"/>
    <property type="match status" value="1"/>
</dbReference>
<organism evidence="8 9">
    <name type="scientific">Pseudomonas putida</name>
    <name type="common">Arthrobacter siderocapsulatus</name>
    <dbReference type="NCBI Taxonomy" id="303"/>
    <lineage>
        <taxon>Bacteria</taxon>
        <taxon>Pseudomonadati</taxon>
        <taxon>Pseudomonadota</taxon>
        <taxon>Gammaproteobacteria</taxon>
        <taxon>Pseudomonadales</taxon>
        <taxon>Pseudomonadaceae</taxon>
        <taxon>Pseudomonas</taxon>
    </lineage>
</organism>
<dbReference type="PANTHER" id="PTHR24366">
    <property type="entry name" value="IG(IMMUNOGLOBULIN) AND LRR(LEUCINE RICH REPEAT) DOMAINS"/>
    <property type="match status" value="1"/>
</dbReference>
<dbReference type="InterPro" id="IPR046673">
    <property type="entry name" value="ToxA_N"/>
</dbReference>
<comment type="similarity">
    <text evidence="6">Belongs to the LRR-containing bacterial E3 ligase family.</text>
</comment>
<keyword evidence="6" id="KW-0833">Ubl conjugation pathway</keyword>
<keyword evidence="6" id="KW-0964">Secreted</keyword>